<keyword evidence="3 6" id="KW-0812">Transmembrane</keyword>
<dbReference type="EMBL" id="LIBJ01000073">
    <property type="protein sequence ID" value="KRO48611.1"/>
    <property type="molecule type" value="Genomic_DNA"/>
</dbReference>
<feature type="transmembrane region" description="Helical" evidence="6">
    <location>
        <begin position="64"/>
        <end position="81"/>
    </location>
</feature>
<sequence>MKPRFALRSSMPWWRGPALIAAAAFVSFLLSAIVVRWAGGAPISAFHYMFISPLQTRFGITESILSATPLIFTGAAVAIAFRAGYWNIGAEGQLLAGTIGATWVGIHAEPLPSIVGVPLILLAGMLFGALWALVPALLRTRLGIDEVVTTLLLNPVALLIISGLLNGPWRNSETGFPDSDVIAKSTQLPIIWPGTRVHLGLALGVIIIVLCWWYVGKMAGGLKLRAVGMAPGAARIAGLPVERTLLVAALVSGGIAGLGGSSEVAGVAHQLTTGISSGFGYTGVIVATLAALSFIGSLCVALLFGLITVGSFSASRALEIPSTIGEFVQSVLLLTVIAALVIQKYRVVWTRGKK</sequence>
<evidence type="ECO:0000256" key="1">
    <source>
        <dbReference type="ARBA" id="ARBA00004651"/>
    </source>
</evidence>
<dbReference type="Pfam" id="PF02653">
    <property type="entry name" value="BPD_transp_2"/>
    <property type="match status" value="1"/>
</dbReference>
<dbReference type="Proteomes" id="UP000051017">
    <property type="component" value="Unassembled WGS sequence"/>
</dbReference>
<evidence type="ECO:0000256" key="2">
    <source>
        <dbReference type="ARBA" id="ARBA00022475"/>
    </source>
</evidence>
<evidence type="ECO:0000256" key="6">
    <source>
        <dbReference type="SAM" id="Phobius"/>
    </source>
</evidence>
<organism evidence="7 8">
    <name type="scientific">Acidimicrobiia bacterium BACL6 MAG-120924-bin43</name>
    <dbReference type="NCBI Taxonomy" id="1655583"/>
    <lineage>
        <taxon>Bacteria</taxon>
        <taxon>Bacillati</taxon>
        <taxon>Actinomycetota</taxon>
        <taxon>Acidimicrobiia</taxon>
        <taxon>acIV cluster</taxon>
    </lineage>
</organism>
<protein>
    <recommendedName>
        <fullName evidence="9">ABC transporter permease</fullName>
    </recommendedName>
</protein>
<evidence type="ECO:0000256" key="5">
    <source>
        <dbReference type="ARBA" id="ARBA00023136"/>
    </source>
</evidence>
<reference evidence="7 8" key="1">
    <citation type="submission" date="2015-10" db="EMBL/GenBank/DDBJ databases">
        <title>Metagenome-Assembled Genomes uncover a global brackish microbiome.</title>
        <authorList>
            <person name="Hugerth L.W."/>
            <person name="Larsson J."/>
            <person name="Alneberg J."/>
            <person name="Lindh M.V."/>
            <person name="Legrand C."/>
            <person name="Pinhassi J."/>
            <person name="Andersson A.F."/>
        </authorList>
    </citation>
    <scope>NUCLEOTIDE SEQUENCE [LARGE SCALE GENOMIC DNA]</scope>
    <source>
        <strain evidence="7">BACL6 MAG-120924-bin43</strain>
    </source>
</reference>
<comment type="caution">
    <text evidence="7">The sequence shown here is derived from an EMBL/GenBank/DDBJ whole genome shotgun (WGS) entry which is preliminary data.</text>
</comment>
<feature type="transmembrane region" description="Helical" evidence="6">
    <location>
        <begin position="88"/>
        <end position="108"/>
    </location>
</feature>
<evidence type="ECO:0008006" key="9">
    <source>
        <dbReference type="Google" id="ProtNLM"/>
    </source>
</evidence>
<proteinExistence type="predicted"/>
<name>A0A0R2QKD4_9ACTN</name>
<dbReference type="GO" id="GO:0022857">
    <property type="term" value="F:transmembrane transporter activity"/>
    <property type="evidence" value="ECO:0007669"/>
    <property type="project" value="InterPro"/>
</dbReference>
<keyword evidence="2" id="KW-1003">Cell membrane</keyword>
<dbReference type="InterPro" id="IPR001851">
    <property type="entry name" value="ABC_transp_permease"/>
</dbReference>
<feature type="transmembrane region" description="Helical" evidence="6">
    <location>
        <begin position="327"/>
        <end position="345"/>
    </location>
</feature>
<accession>A0A0R2QKD4</accession>
<evidence type="ECO:0000256" key="4">
    <source>
        <dbReference type="ARBA" id="ARBA00022989"/>
    </source>
</evidence>
<feature type="transmembrane region" description="Helical" evidence="6">
    <location>
        <begin position="279"/>
        <end position="307"/>
    </location>
</feature>
<dbReference type="PANTHER" id="PTHR47089:SF1">
    <property type="entry name" value="GUANOSINE ABC TRANSPORTER PERMEASE PROTEIN NUPP"/>
    <property type="match status" value="1"/>
</dbReference>
<keyword evidence="5 6" id="KW-0472">Membrane</keyword>
<keyword evidence="4 6" id="KW-1133">Transmembrane helix</keyword>
<feature type="transmembrane region" description="Helical" evidence="6">
    <location>
        <begin position="150"/>
        <end position="169"/>
    </location>
</feature>
<comment type="subcellular location">
    <subcellularLocation>
        <location evidence="1">Cell membrane</location>
        <topology evidence="1">Multi-pass membrane protein</topology>
    </subcellularLocation>
</comment>
<evidence type="ECO:0000256" key="3">
    <source>
        <dbReference type="ARBA" id="ARBA00022692"/>
    </source>
</evidence>
<dbReference type="PANTHER" id="PTHR47089">
    <property type="entry name" value="ABC TRANSPORTER, PERMEASE PROTEIN"/>
    <property type="match status" value="1"/>
</dbReference>
<evidence type="ECO:0000313" key="8">
    <source>
        <dbReference type="Proteomes" id="UP000051017"/>
    </source>
</evidence>
<feature type="transmembrane region" description="Helical" evidence="6">
    <location>
        <begin position="197"/>
        <end position="215"/>
    </location>
</feature>
<gene>
    <name evidence="7" type="ORF">ABR75_08400</name>
</gene>
<evidence type="ECO:0000313" key="7">
    <source>
        <dbReference type="EMBL" id="KRO48611.1"/>
    </source>
</evidence>
<dbReference type="AlphaFoldDB" id="A0A0R2QKD4"/>
<dbReference type="CDD" id="cd06580">
    <property type="entry name" value="TM_PBP1_transp_TpRbsC_like"/>
    <property type="match status" value="1"/>
</dbReference>
<feature type="transmembrane region" description="Helical" evidence="6">
    <location>
        <begin position="114"/>
        <end position="138"/>
    </location>
</feature>
<dbReference type="GO" id="GO:0005886">
    <property type="term" value="C:plasma membrane"/>
    <property type="evidence" value="ECO:0007669"/>
    <property type="project" value="UniProtKB-SubCell"/>
</dbReference>